<reference evidence="2 3" key="1">
    <citation type="submission" date="2015-08" db="EMBL/GenBank/DDBJ databases">
        <title>Next Generation Sequencing and Analysis of the Genome of Puccinia sorghi L Schw, the Causal Agent of Maize Common Rust.</title>
        <authorList>
            <person name="Rochi L."/>
            <person name="Burguener G."/>
            <person name="Darino M."/>
            <person name="Turjanski A."/>
            <person name="Kreff E."/>
            <person name="Dieguez M.J."/>
            <person name="Sacco F."/>
        </authorList>
    </citation>
    <scope>NUCLEOTIDE SEQUENCE [LARGE SCALE GENOMIC DNA]</scope>
    <source>
        <strain evidence="2 3">RO10H11247</strain>
    </source>
</reference>
<dbReference type="VEuPathDB" id="FungiDB:VP01_170g2"/>
<sequence>MLHYHLLITGFHPKNEYFKDTSTVAFIDPSTVIHLKAFLLRLTHILSGRNLISWHASIPGHNLYGPNCHIPSSLIYHPTTSSLASSMLMITIYSLHRVLLLPASTNAFDYLFCLYVCSFLLLCYLPNTPALDPKIIGYPGTIDANSCYYAKHLAHPEKSGHLKGDKNKKKKKTIKESLEGNWLALPERHGTPNTEIQREMKGETRNLARWNLIRTSQVTVILGHIVNSWVTTPTFLGFETPVRRHVHKKFNTILDTAVLIRGTSKQGGIFRRVVQKNHSTQLTTHSSTTLNLIPISFAKNIKSTPPCFFLFSFFPLGILYRSLFRLRNSMVKFIFPNKNYFNIICTTPGFRNAQFNRILLNLIESSEKELWKNLGKNFKTKIYLQSEKKNIHKARCSAKNLKIIFFWKIQLFQNLTCTPFAYQKLVPPPTQTCPPTSGGLNDQPFIFNSQCLKNYLSLSSLIFYMSSFIINCLSLYYFYHLRVSGSGMNNKSRSDYSTRIIHNFPSPLLKGGMIKDWVDLNGQVVSSVSNFSPPKPSSPYSPNNEALTSLFFNLAATFAATMAIKFPSRRTEFARTGQDVPFPICVQAATQVFKSSLLEMTKLSDCFKPLKQTIEAHHMMVLGQFLHKMIKIYCFGFVATGNLIKKGFGGLMIIQKIFFMLLGRILAKSLRYEADSRERLLYFVFVLVIAYFISLFFLEFYFLGLGSIGGFEITCRYGGGDGLVWTMGLITSCFIGEKAFLKESVDGWVVNAQKPRGIPCSYQAVSYYLTLEENPTNERQKLRLTHLLINFASGYLTALKWDGFHISFIINVINVGLVSFLLLVGFPVASPLTYRTHPSPHQVILFIYYFLSSSISPLWTSLGQMAEWSKALVLGEHHLGRCYVLEITSLRAWVQIPLCSLKTSHEAQVVKTSIYHGMNTQGVAQIATAATKAQALHHDPYQPGLFFVMSGSCYTRHSGCIHIPAEIYDRASLGNARGCFLRLSTTEKKPEKMLPSHSLPGRPYFLFYPQCRKLLIPRIKACCSFADFPGCHVPRLPCVYVVTGERYKKRSITLDRRCATYKSFYSRSTRHQLQLPFRVRSFNNFYETSLLFL</sequence>
<feature type="transmembrane region" description="Helical" evidence="1">
    <location>
        <begin position="308"/>
        <end position="324"/>
    </location>
</feature>
<keyword evidence="1" id="KW-1133">Transmembrane helix</keyword>
<keyword evidence="1" id="KW-0812">Transmembrane</keyword>
<feature type="transmembrane region" description="Helical" evidence="1">
    <location>
        <begin position="625"/>
        <end position="644"/>
    </location>
</feature>
<accession>A0A0L6VG50</accession>
<protein>
    <submittedName>
        <fullName evidence="2">Uncharacterized protein</fullName>
    </submittedName>
</protein>
<feature type="transmembrane region" description="Helical" evidence="1">
    <location>
        <begin position="841"/>
        <end position="860"/>
    </location>
</feature>
<comment type="caution">
    <text evidence="2">The sequence shown here is derived from an EMBL/GenBank/DDBJ whole genome shotgun (WGS) entry which is preliminary data.</text>
</comment>
<dbReference type="AlphaFoldDB" id="A0A0L6VG50"/>
<feature type="transmembrane region" description="Helical" evidence="1">
    <location>
        <begin position="808"/>
        <end position="829"/>
    </location>
</feature>
<feature type="transmembrane region" description="Helical" evidence="1">
    <location>
        <begin position="546"/>
        <end position="566"/>
    </location>
</feature>
<name>A0A0L6VG50_9BASI</name>
<evidence type="ECO:0000256" key="1">
    <source>
        <dbReference type="SAM" id="Phobius"/>
    </source>
</evidence>
<gene>
    <name evidence="2" type="ORF">VP01_170g2</name>
</gene>
<dbReference type="Proteomes" id="UP000037035">
    <property type="component" value="Unassembled WGS sequence"/>
</dbReference>
<feature type="transmembrane region" description="Helical" evidence="1">
    <location>
        <begin position="455"/>
        <end position="479"/>
    </location>
</feature>
<dbReference type="EMBL" id="LAVV01006515">
    <property type="protein sequence ID" value="KNZ59527.1"/>
    <property type="molecule type" value="Genomic_DNA"/>
</dbReference>
<organism evidence="2 3">
    <name type="scientific">Puccinia sorghi</name>
    <dbReference type="NCBI Taxonomy" id="27349"/>
    <lineage>
        <taxon>Eukaryota</taxon>
        <taxon>Fungi</taxon>
        <taxon>Dikarya</taxon>
        <taxon>Basidiomycota</taxon>
        <taxon>Pucciniomycotina</taxon>
        <taxon>Pucciniomycetes</taxon>
        <taxon>Pucciniales</taxon>
        <taxon>Pucciniaceae</taxon>
        <taxon>Puccinia</taxon>
    </lineage>
</organism>
<feature type="transmembrane region" description="Helical" evidence="1">
    <location>
        <begin position="650"/>
        <end position="667"/>
    </location>
</feature>
<evidence type="ECO:0000313" key="3">
    <source>
        <dbReference type="Proteomes" id="UP000037035"/>
    </source>
</evidence>
<feature type="transmembrane region" description="Helical" evidence="1">
    <location>
        <begin position="679"/>
        <end position="703"/>
    </location>
</feature>
<keyword evidence="1" id="KW-0472">Membrane</keyword>
<evidence type="ECO:0000313" key="2">
    <source>
        <dbReference type="EMBL" id="KNZ59527.1"/>
    </source>
</evidence>
<keyword evidence="3" id="KW-1185">Reference proteome</keyword>
<proteinExistence type="predicted"/>
<feature type="transmembrane region" description="Helical" evidence="1">
    <location>
        <begin position="723"/>
        <end position="741"/>
    </location>
</feature>